<dbReference type="PANTHER" id="PTHR10961:SF45">
    <property type="entry name" value="FAD DEPENDENT OXIDOREDUCTASE DOMAIN-CONTAINING PROTEIN-RELATED"/>
    <property type="match status" value="1"/>
</dbReference>
<dbReference type="STRING" id="708197.A0A161VZS5"/>
<protein>
    <submittedName>
        <fullName evidence="8">FAD dependent oxidoreductase</fullName>
    </submittedName>
</protein>
<feature type="domain" description="FAD dependent oxidoreductase" evidence="7">
    <location>
        <begin position="15"/>
        <end position="100"/>
    </location>
</feature>
<name>A0A161VZS5_9PEZI</name>
<dbReference type="GO" id="GO:0050660">
    <property type="term" value="F:flavin adenine dinucleotide binding"/>
    <property type="evidence" value="ECO:0007669"/>
    <property type="project" value="InterPro"/>
</dbReference>
<feature type="domain" description="FAD dependent oxidoreductase" evidence="7">
    <location>
        <begin position="116"/>
        <end position="365"/>
    </location>
</feature>
<evidence type="ECO:0000313" key="8">
    <source>
        <dbReference type="EMBL" id="KZL64393.1"/>
    </source>
</evidence>
<evidence type="ECO:0000256" key="3">
    <source>
        <dbReference type="ARBA" id="ARBA00022630"/>
    </source>
</evidence>
<dbReference type="AlphaFoldDB" id="A0A161VZS5"/>
<dbReference type="InterPro" id="IPR036188">
    <property type="entry name" value="FAD/NAD-bd_sf"/>
</dbReference>
<organism evidence="8 9">
    <name type="scientific">Colletotrichum tofieldiae</name>
    <dbReference type="NCBI Taxonomy" id="708197"/>
    <lineage>
        <taxon>Eukaryota</taxon>
        <taxon>Fungi</taxon>
        <taxon>Dikarya</taxon>
        <taxon>Ascomycota</taxon>
        <taxon>Pezizomycotina</taxon>
        <taxon>Sordariomycetes</taxon>
        <taxon>Hypocreomycetidae</taxon>
        <taxon>Glomerellales</taxon>
        <taxon>Glomerellaceae</taxon>
        <taxon>Colletotrichum</taxon>
        <taxon>Colletotrichum spaethianum species complex</taxon>
    </lineage>
</organism>
<proteinExistence type="inferred from homology"/>
<reference evidence="8 9" key="1">
    <citation type="submission" date="2015-06" db="EMBL/GenBank/DDBJ databases">
        <title>Survival trade-offs in plant roots during colonization by closely related pathogenic and mutualistic fungi.</title>
        <authorList>
            <person name="Hacquard S."/>
            <person name="Kracher B."/>
            <person name="Hiruma K."/>
            <person name="Weinman A."/>
            <person name="Muench P."/>
            <person name="Garrido Oter R."/>
            <person name="Ver Loren van Themaat E."/>
            <person name="Dallerey J.-F."/>
            <person name="Damm U."/>
            <person name="Henrissat B."/>
            <person name="Lespinet O."/>
            <person name="Thon M."/>
            <person name="Kemen E."/>
            <person name="McHardy A.C."/>
            <person name="Schulze-Lefert P."/>
            <person name="O'Connell R.J."/>
        </authorList>
    </citation>
    <scope>NUCLEOTIDE SEQUENCE [LARGE SCALE GENOMIC DNA]</scope>
    <source>
        <strain evidence="8 9">0861</strain>
    </source>
</reference>
<dbReference type="InterPro" id="IPR045170">
    <property type="entry name" value="MTOX"/>
</dbReference>
<dbReference type="Pfam" id="PF01266">
    <property type="entry name" value="DAO"/>
    <property type="match status" value="2"/>
</dbReference>
<sequence length="414" mass="45045">MARPRPSNLPTTAPIIIVGAGVFGLGLSHELTHVRGYTNVTVLDRYLPPVPDGSSVDVSRIVRTEYGDPLYARLAKEALNGWRNEYAPYYHECGFVLLTSMDDTPYTAKANISGLAAMHNPEGGWANAGAAIQALARAASQAGVSFVAGRRGTVTGLKYDCTGKRVVGVKLLEGQEMSAAHVVLATGAWTNSLVAGVNRAITASSQPISFVQLTPEEAATLASTPVMMDMTTGVFCFPPTPDTHVLKLARHGFGYATRVSTVIASNGTDTMKQRSLSSPMRERDNSLSDFLPLDADEALRDGLRQFFPAFADRPWLRRRLCWYTETPTSDFVVDHHPYVDGLFFATGGSGHAFKFLPVIGKYVADCFEGTAPETLRQQWRLRVSDDEEEMTMLGDGSRAGPPRRVLTKEEQAKL</sequence>
<feature type="region of interest" description="Disordered" evidence="6">
    <location>
        <begin position="390"/>
        <end position="414"/>
    </location>
</feature>
<dbReference type="GO" id="GO:0008115">
    <property type="term" value="F:sarcosine oxidase activity"/>
    <property type="evidence" value="ECO:0007669"/>
    <property type="project" value="TreeGrafter"/>
</dbReference>
<evidence type="ECO:0000256" key="5">
    <source>
        <dbReference type="ARBA" id="ARBA00023002"/>
    </source>
</evidence>
<evidence type="ECO:0000256" key="6">
    <source>
        <dbReference type="SAM" id="MobiDB-lite"/>
    </source>
</evidence>
<dbReference type="Proteomes" id="UP000076552">
    <property type="component" value="Unassembled WGS sequence"/>
</dbReference>
<keyword evidence="9" id="KW-1185">Reference proteome</keyword>
<gene>
    <name evidence="8" type="ORF">CT0861_12903</name>
</gene>
<dbReference type="SUPFAM" id="SSF51905">
    <property type="entry name" value="FAD/NAD(P)-binding domain"/>
    <property type="match status" value="1"/>
</dbReference>
<dbReference type="SUPFAM" id="SSF54373">
    <property type="entry name" value="FAD-linked reductases, C-terminal domain"/>
    <property type="match status" value="1"/>
</dbReference>
<dbReference type="EMBL" id="LFIV01000289">
    <property type="protein sequence ID" value="KZL64393.1"/>
    <property type="molecule type" value="Genomic_DNA"/>
</dbReference>
<keyword evidence="4" id="KW-0274">FAD</keyword>
<comment type="cofactor">
    <cofactor evidence="1">
        <name>FAD</name>
        <dbReference type="ChEBI" id="CHEBI:57692"/>
    </cofactor>
</comment>
<evidence type="ECO:0000256" key="2">
    <source>
        <dbReference type="ARBA" id="ARBA00010989"/>
    </source>
</evidence>
<comment type="similarity">
    <text evidence="2">Belongs to the MSOX/MTOX family.</text>
</comment>
<dbReference type="GO" id="GO:0050031">
    <property type="term" value="F:L-pipecolate oxidase activity"/>
    <property type="evidence" value="ECO:0007669"/>
    <property type="project" value="TreeGrafter"/>
</dbReference>
<dbReference type="InterPro" id="IPR006076">
    <property type="entry name" value="FAD-dep_OxRdtase"/>
</dbReference>
<dbReference type="PANTHER" id="PTHR10961">
    <property type="entry name" value="PEROXISOMAL SARCOSINE OXIDASE"/>
    <property type="match status" value="1"/>
</dbReference>
<evidence type="ECO:0000313" key="9">
    <source>
        <dbReference type="Proteomes" id="UP000076552"/>
    </source>
</evidence>
<dbReference type="Gene3D" id="3.50.50.60">
    <property type="entry name" value="FAD/NAD(P)-binding domain"/>
    <property type="match status" value="3"/>
</dbReference>
<accession>A0A161VZS5</accession>
<evidence type="ECO:0000256" key="4">
    <source>
        <dbReference type="ARBA" id="ARBA00022827"/>
    </source>
</evidence>
<comment type="caution">
    <text evidence="8">The sequence shown here is derived from an EMBL/GenBank/DDBJ whole genome shotgun (WGS) entry which is preliminary data.</text>
</comment>
<keyword evidence="3" id="KW-0285">Flavoprotein</keyword>
<keyword evidence="5" id="KW-0560">Oxidoreductase</keyword>
<dbReference type="GO" id="GO:0004657">
    <property type="term" value="F:proline dehydrogenase activity"/>
    <property type="evidence" value="ECO:0007669"/>
    <property type="project" value="TreeGrafter"/>
</dbReference>
<evidence type="ECO:0000256" key="1">
    <source>
        <dbReference type="ARBA" id="ARBA00001974"/>
    </source>
</evidence>
<evidence type="ECO:0000259" key="7">
    <source>
        <dbReference type="Pfam" id="PF01266"/>
    </source>
</evidence>